<gene>
    <name evidence="3" type="ORF">BBO_08974</name>
</gene>
<reference evidence="3 4" key="1">
    <citation type="journal article" date="2016" name="Genome Biol. Evol.">
        <title>Divergent and convergent evolution of fungal pathogenicity.</title>
        <authorList>
            <person name="Shang Y."/>
            <person name="Xiao G."/>
            <person name="Zheng P."/>
            <person name="Cen K."/>
            <person name="Zhan S."/>
            <person name="Wang C."/>
        </authorList>
    </citation>
    <scope>NUCLEOTIDE SEQUENCE [LARGE SCALE GENOMIC DNA]</scope>
    <source>
        <strain evidence="3 4">RCEF 3172</strain>
    </source>
</reference>
<keyword evidence="4" id="KW-1185">Reference proteome</keyword>
<organism evidence="3 4">
    <name type="scientific">Beauveria brongniartii RCEF 3172</name>
    <dbReference type="NCBI Taxonomy" id="1081107"/>
    <lineage>
        <taxon>Eukaryota</taxon>
        <taxon>Fungi</taxon>
        <taxon>Dikarya</taxon>
        <taxon>Ascomycota</taxon>
        <taxon>Pezizomycotina</taxon>
        <taxon>Sordariomycetes</taxon>
        <taxon>Hypocreomycetidae</taxon>
        <taxon>Hypocreales</taxon>
        <taxon>Cordycipitaceae</taxon>
        <taxon>Beauveria</taxon>
        <taxon>Beauveria brongniartii</taxon>
    </lineage>
</organism>
<evidence type="ECO:0000313" key="3">
    <source>
        <dbReference type="EMBL" id="OAA35029.1"/>
    </source>
</evidence>
<comment type="caution">
    <text evidence="3">The sequence shown here is derived from an EMBL/GenBank/DDBJ whole genome shotgun (WGS) entry which is preliminary data.</text>
</comment>
<feature type="region of interest" description="Disordered" evidence="1">
    <location>
        <begin position="103"/>
        <end position="122"/>
    </location>
</feature>
<evidence type="ECO:0000256" key="1">
    <source>
        <dbReference type="SAM" id="MobiDB-lite"/>
    </source>
</evidence>
<evidence type="ECO:0000256" key="2">
    <source>
        <dbReference type="SAM" id="SignalP"/>
    </source>
</evidence>
<dbReference type="SUPFAM" id="SSF56973">
    <property type="entry name" value="Aerolisin/ETX pore-forming domain"/>
    <property type="match status" value="1"/>
</dbReference>
<evidence type="ECO:0000313" key="4">
    <source>
        <dbReference type="Proteomes" id="UP000076863"/>
    </source>
</evidence>
<protein>
    <submittedName>
        <fullName evidence="3">Uncharacterized protein</fullName>
    </submittedName>
</protein>
<dbReference type="Gene3D" id="2.170.15.10">
    <property type="entry name" value="Proaerolysin, chain A, domain 3"/>
    <property type="match status" value="1"/>
</dbReference>
<dbReference type="OrthoDB" id="4908749at2759"/>
<keyword evidence="2" id="KW-0732">Signal</keyword>
<dbReference type="Proteomes" id="UP000076863">
    <property type="component" value="Unassembled WGS sequence"/>
</dbReference>
<sequence>MVAAQSTILFALAGSVLSWDTSKDIVSAKQIQSRVADLQASLALTVNKANPPYQTVDIANEPACFNMVTSCSTVYFRNMNWLDTLGEVKIRAHAHLDADVETRHSGGAPMADKVTTKTSTMDTTSTTKGWKVGLKLSGTHKASGLGGDVSGEYNEQYTTSQQTTIERSVEKSCPPEHRCTIQTITYEAVMPGNCFTHPVIDCGGGYDPCNSLSKTPVASRYPTTPLKDLTYKPCDQFLDFGEKRCNPQALEKTAPCEISVPILDSAGKPYSHMITTEEKLTGGVGDAEKASRVKRHQVATREAPTPPADIVVEFIDDI</sequence>
<name>A0A166WRT8_9HYPO</name>
<feature type="signal peptide" evidence="2">
    <location>
        <begin position="1"/>
        <end position="18"/>
    </location>
</feature>
<feature type="chain" id="PRO_5007881967" evidence="2">
    <location>
        <begin position="19"/>
        <end position="318"/>
    </location>
</feature>
<accession>A0A166WRT8</accession>
<dbReference type="AlphaFoldDB" id="A0A166WRT8"/>
<dbReference type="EMBL" id="AZHA01000046">
    <property type="protein sequence ID" value="OAA35029.1"/>
    <property type="molecule type" value="Genomic_DNA"/>
</dbReference>
<proteinExistence type="predicted"/>